<accession>A0AAW1U2R5</accession>
<evidence type="ECO:0000256" key="1">
    <source>
        <dbReference type="SAM" id="Phobius"/>
    </source>
</evidence>
<evidence type="ECO:0000313" key="3">
    <source>
        <dbReference type="EMBL" id="KAK9876848.1"/>
    </source>
</evidence>
<keyword evidence="1" id="KW-0812">Transmembrane</keyword>
<evidence type="ECO:0000259" key="2">
    <source>
        <dbReference type="Pfam" id="PF00561"/>
    </source>
</evidence>
<dbReference type="PANTHER" id="PTHR12277:SF194">
    <property type="entry name" value="FI04476P"/>
    <property type="match status" value="1"/>
</dbReference>
<comment type="caution">
    <text evidence="3">The sequence shown here is derived from an EMBL/GenBank/DDBJ whole genome shotgun (WGS) entry which is preliminary data.</text>
</comment>
<dbReference type="AlphaFoldDB" id="A0AAW1U2R5"/>
<dbReference type="PANTHER" id="PTHR12277">
    <property type="entry name" value="ALPHA/BETA HYDROLASE DOMAIN-CONTAINING PROTEIN"/>
    <property type="match status" value="1"/>
</dbReference>
<dbReference type="GO" id="GO:0052651">
    <property type="term" value="P:monoacylglycerol catabolic process"/>
    <property type="evidence" value="ECO:0007669"/>
    <property type="project" value="TreeGrafter"/>
</dbReference>
<gene>
    <name evidence="3" type="ORF">WA026_015083</name>
</gene>
<dbReference type="Pfam" id="PF00561">
    <property type="entry name" value="Abhydrolase_1"/>
    <property type="match status" value="1"/>
</dbReference>
<dbReference type="Gene3D" id="3.40.50.1820">
    <property type="entry name" value="alpha/beta hydrolase"/>
    <property type="match status" value="1"/>
</dbReference>
<dbReference type="GO" id="GO:0006660">
    <property type="term" value="P:phosphatidylserine catabolic process"/>
    <property type="evidence" value="ECO:0007669"/>
    <property type="project" value="TreeGrafter"/>
</dbReference>
<dbReference type="GO" id="GO:0004622">
    <property type="term" value="F:phosphatidylcholine lysophospholipase activity"/>
    <property type="evidence" value="ECO:0007669"/>
    <property type="project" value="TreeGrafter"/>
</dbReference>
<feature type="domain" description="AB hydrolase-1" evidence="2">
    <location>
        <begin position="136"/>
        <end position="221"/>
    </location>
</feature>
<organism evidence="3 4">
    <name type="scientific">Henosepilachna vigintioctopunctata</name>
    <dbReference type="NCBI Taxonomy" id="420089"/>
    <lineage>
        <taxon>Eukaryota</taxon>
        <taxon>Metazoa</taxon>
        <taxon>Ecdysozoa</taxon>
        <taxon>Arthropoda</taxon>
        <taxon>Hexapoda</taxon>
        <taxon>Insecta</taxon>
        <taxon>Pterygota</taxon>
        <taxon>Neoptera</taxon>
        <taxon>Endopterygota</taxon>
        <taxon>Coleoptera</taxon>
        <taxon>Polyphaga</taxon>
        <taxon>Cucujiformia</taxon>
        <taxon>Coccinelloidea</taxon>
        <taxon>Coccinellidae</taxon>
        <taxon>Epilachninae</taxon>
        <taxon>Epilachnini</taxon>
        <taxon>Henosepilachna</taxon>
    </lineage>
</organism>
<dbReference type="SUPFAM" id="SSF53474">
    <property type="entry name" value="alpha/beta-Hydrolases"/>
    <property type="match status" value="1"/>
</dbReference>
<protein>
    <recommendedName>
        <fullName evidence="2">AB hydrolase-1 domain-containing protein</fullName>
    </recommendedName>
</protein>
<dbReference type="EMBL" id="JARQZJ010000038">
    <property type="protein sequence ID" value="KAK9876848.1"/>
    <property type="molecule type" value="Genomic_DNA"/>
</dbReference>
<dbReference type="InterPro" id="IPR000073">
    <property type="entry name" value="AB_hydrolase_1"/>
</dbReference>
<name>A0AAW1U2R5_9CUCU</name>
<keyword evidence="4" id="KW-1185">Reference proteome</keyword>
<dbReference type="Proteomes" id="UP001431783">
    <property type="component" value="Unassembled WGS sequence"/>
</dbReference>
<dbReference type="GO" id="GO:0005789">
    <property type="term" value="C:endoplasmic reticulum membrane"/>
    <property type="evidence" value="ECO:0007669"/>
    <property type="project" value="TreeGrafter"/>
</dbReference>
<sequence>MYRALKKDWKGKLKVQQVKNPKLYTSMKWILILLIILLALVILAFVVVFIVFPLVFMNSIGVQRFFVFWNIDVPKNPVFQNPKQYGFYGISNFYISSEKYINSSELISLGAYWVPNEKYKDSNETMDEILAKNEFPVVLYNHGVASTRILQVDYGYATLRKMFHVIAIDYRDFGDSTPAELTEEGVVLDVVHTYNLMKTKTQADIYIWGHSLGGGISTHAVKWLKKHQNEIPAGLIIESSFTCFQDEVYAFPLGKVFSWLPWFEWCVIDPLHRNGFIFNTSSNAEDADCPIMIFHAEDDNVIPFSLGEKNYHQIKSTRKPRQGEVFFYPFAASKRYQHIGCLQDPDAPSYILQFIETCTTWTRTYDSLHSNHSDSSMVFQNVK</sequence>
<reference evidence="3 4" key="1">
    <citation type="submission" date="2023-03" db="EMBL/GenBank/DDBJ databases">
        <title>Genome insight into feeding habits of ladybird beetles.</title>
        <authorList>
            <person name="Li H.-S."/>
            <person name="Huang Y.-H."/>
            <person name="Pang H."/>
        </authorList>
    </citation>
    <scope>NUCLEOTIDE SEQUENCE [LARGE SCALE GENOMIC DNA]</scope>
    <source>
        <strain evidence="3">SYSU_2023b</strain>
        <tissue evidence="3">Whole body</tissue>
    </source>
</reference>
<feature type="transmembrane region" description="Helical" evidence="1">
    <location>
        <begin position="29"/>
        <end position="56"/>
    </location>
</feature>
<dbReference type="InterPro" id="IPR029058">
    <property type="entry name" value="AB_hydrolase_fold"/>
</dbReference>
<evidence type="ECO:0000313" key="4">
    <source>
        <dbReference type="Proteomes" id="UP001431783"/>
    </source>
</evidence>
<proteinExistence type="predicted"/>
<keyword evidence="1" id="KW-0472">Membrane</keyword>
<keyword evidence="1" id="KW-1133">Transmembrane helix</keyword>
<dbReference type="GO" id="GO:0047372">
    <property type="term" value="F:monoacylglycerol lipase activity"/>
    <property type="evidence" value="ECO:0007669"/>
    <property type="project" value="TreeGrafter"/>
</dbReference>